<gene>
    <name evidence="1" type="ORF">D0435_13850</name>
</gene>
<evidence type="ECO:0000313" key="1">
    <source>
        <dbReference type="EMBL" id="NBH62734.1"/>
    </source>
</evidence>
<dbReference type="AlphaFoldDB" id="A0A845QMW0"/>
<sequence>MDREETKKVLKILSTAYPRYFADMSKADKIDQIDLYESMFSEYPVEVVVVALKAYIKDNEYPPSIAGLQKQINLLLPNPAEDAIELWNVLAKTCKHGSRVTQEEFDALPEPIKAWCGDVAQIKELSQMDAVTFNSVTRGQFLKTIPVIVERKKACDALPESVRMMIENRDVKQIGGF</sequence>
<keyword evidence="2" id="KW-1185">Reference proteome</keyword>
<accession>A0A845QMW0</accession>
<proteinExistence type="predicted"/>
<dbReference type="RefSeq" id="WP_160203018.1">
    <property type="nucleotide sequence ID" value="NZ_QXWK01000034.1"/>
</dbReference>
<reference evidence="1 2" key="1">
    <citation type="submission" date="2018-08" db="EMBL/GenBank/DDBJ databases">
        <title>Murine metabolic-syndrome-specific gut microbial biobank.</title>
        <authorList>
            <person name="Liu C."/>
        </authorList>
    </citation>
    <scope>NUCLEOTIDE SEQUENCE [LARGE SCALE GENOMIC DNA]</scope>
    <source>
        <strain evidence="1 2">28</strain>
    </source>
</reference>
<protein>
    <recommendedName>
        <fullName evidence="3">Replicative helicase inhibitor G39P N-terminal domain-containing protein</fullName>
    </recommendedName>
</protein>
<comment type="caution">
    <text evidence="1">The sequence shown here is derived from an EMBL/GenBank/DDBJ whole genome shotgun (WGS) entry which is preliminary data.</text>
</comment>
<evidence type="ECO:0008006" key="3">
    <source>
        <dbReference type="Google" id="ProtNLM"/>
    </source>
</evidence>
<organism evidence="1 2">
    <name type="scientific">Anaerotruncus colihominis</name>
    <dbReference type="NCBI Taxonomy" id="169435"/>
    <lineage>
        <taxon>Bacteria</taxon>
        <taxon>Bacillati</taxon>
        <taxon>Bacillota</taxon>
        <taxon>Clostridia</taxon>
        <taxon>Eubacteriales</taxon>
        <taxon>Oscillospiraceae</taxon>
        <taxon>Anaerotruncus</taxon>
    </lineage>
</organism>
<dbReference type="Gene3D" id="1.10.8.200">
    <property type="entry name" value="Replisome organizer (g39p helicase loader/inhibitor protein)"/>
    <property type="match status" value="1"/>
</dbReference>
<dbReference type="EMBL" id="QXWK01000034">
    <property type="protein sequence ID" value="NBH62734.1"/>
    <property type="molecule type" value="Genomic_DNA"/>
</dbReference>
<name>A0A845QMW0_9FIRM</name>
<dbReference type="Proteomes" id="UP000446866">
    <property type="component" value="Unassembled WGS sequence"/>
</dbReference>
<evidence type="ECO:0000313" key="2">
    <source>
        <dbReference type="Proteomes" id="UP000446866"/>
    </source>
</evidence>